<feature type="compositionally biased region" description="Basic and acidic residues" evidence="1">
    <location>
        <begin position="439"/>
        <end position="450"/>
    </location>
</feature>
<gene>
    <name evidence="2" type="ORF">BBD42_24830</name>
</gene>
<dbReference type="Gene3D" id="3.40.190.10">
    <property type="entry name" value="Periplasmic binding protein-like II"/>
    <property type="match status" value="1"/>
</dbReference>
<dbReference type="SUPFAM" id="SSF53850">
    <property type="entry name" value="Periplasmic binding protein-like II"/>
    <property type="match status" value="1"/>
</dbReference>
<dbReference type="CDD" id="cd13585">
    <property type="entry name" value="PBP2_TMBP_like"/>
    <property type="match status" value="1"/>
</dbReference>
<evidence type="ECO:0000313" key="2">
    <source>
        <dbReference type="EMBL" id="ANY70971.1"/>
    </source>
</evidence>
<feature type="region of interest" description="Disordered" evidence="1">
    <location>
        <begin position="438"/>
        <end position="459"/>
    </location>
</feature>
<dbReference type="PANTHER" id="PTHR43649:SF12">
    <property type="entry name" value="DIACETYLCHITOBIOSE BINDING PROTEIN DASA"/>
    <property type="match status" value="1"/>
</dbReference>
<dbReference type="InterPro" id="IPR050490">
    <property type="entry name" value="Bact_solute-bd_prot1"/>
</dbReference>
<protein>
    <submittedName>
        <fullName evidence="2">ABC transporter substrate-binding protein</fullName>
    </submittedName>
</protein>
<dbReference type="EMBL" id="CP016808">
    <property type="protein sequence ID" value="ANY70971.1"/>
    <property type="molecule type" value="Genomic_DNA"/>
</dbReference>
<accession>A0A1B2DTE2</accession>
<name>A0A1B2DTE2_9BACL</name>
<sequence length="459" mass="50625">MTAILVFLVAACSSNHSNENNSSSKPGSSGGGAVASKTKLLFWTFGRADLDFVKSRIEEFNKTNKDNIDVELVSMSENFKQSFEMAVASKQAPDIFMPDTANFIDFAKKGYFEPLDEYMSPEMKQRYEPTKIEGLNAYEGKIYSLPNAGFTIRLVYNKDIFDKVGIANPPATLKEMVEDAQKITEFGKKDGIYGFALNFKNPNSAFERSGVRIAQAMGLGSHGYDFKQGKFDFNMYKDIVQAFKQIRDDGSMLPGVESLDIDPLRAQFAAGKIGMYISYAAEVGVYQSQFPTTIKWAAAPVPTVDGTMAGAVGTNGGTSWMEISSSSEKKEQAWKLFEFLQSDETMVPYAEKGLGIPLAPGVSEKVQLSGDIYGLDYFLPTKYDAMWPVAPTGFLTLDGVPYADTFWKYILVGGKWEEVVKDLNDRYNTALEKAISGGEIKDPKDPEFDASKLQGSLAK</sequence>
<evidence type="ECO:0000256" key="1">
    <source>
        <dbReference type="SAM" id="MobiDB-lite"/>
    </source>
</evidence>
<dbReference type="InterPro" id="IPR006059">
    <property type="entry name" value="SBP"/>
</dbReference>
<dbReference type="Pfam" id="PF01547">
    <property type="entry name" value="SBP_bac_1"/>
    <property type="match status" value="1"/>
</dbReference>
<proteinExistence type="predicted"/>
<dbReference type="PANTHER" id="PTHR43649">
    <property type="entry name" value="ARABINOSE-BINDING PROTEIN-RELATED"/>
    <property type="match status" value="1"/>
</dbReference>
<organism evidence="2">
    <name type="scientific">Paenibacillus sp. BIHB 4019</name>
    <dbReference type="NCBI Taxonomy" id="1870819"/>
    <lineage>
        <taxon>Bacteria</taxon>
        <taxon>Bacillati</taxon>
        <taxon>Bacillota</taxon>
        <taxon>Bacilli</taxon>
        <taxon>Bacillales</taxon>
        <taxon>Paenibacillaceae</taxon>
        <taxon>Paenibacillus</taxon>
    </lineage>
</organism>
<reference evidence="2" key="1">
    <citation type="submission" date="2016-08" db="EMBL/GenBank/DDBJ databases">
        <title>Complete Genome Seqeunce of Paenibacillus sp. BIHB 4019 from tea rhizoplane.</title>
        <authorList>
            <person name="Thakur R."/>
            <person name="Swarnkar M.K."/>
            <person name="Gulati A."/>
        </authorList>
    </citation>
    <scope>NUCLEOTIDE SEQUENCE [LARGE SCALE GENOMIC DNA]</scope>
    <source>
        <strain evidence="2">BIHB4019</strain>
    </source>
</reference>
<dbReference type="AlphaFoldDB" id="A0A1B2DTE2"/>